<evidence type="ECO:0000256" key="2">
    <source>
        <dbReference type="PROSITE-ProRule" id="PRU00335"/>
    </source>
</evidence>
<dbReference type="PANTHER" id="PTHR30055">
    <property type="entry name" value="HTH-TYPE TRANSCRIPTIONAL REGULATOR RUTR"/>
    <property type="match status" value="1"/>
</dbReference>
<dbReference type="RefSeq" id="WP_377859516.1">
    <property type="nucleotide sequence ID" value="NZ_JBHLZU010000026.1"/>
</dbReference>
<comment type="caution">
    <text evidence="4">The sequence shown here is derived from an EMBL/GenBank/DDBJ whole genome shotgun (WGS) entry which is preliminary data.</text>
</comment>
<evidence type="ECO:0000313" key="4">
    <source>
        <dbReference type="EMBL" id="MFB9908143.1"/>
    </source>
</evidence>
<dbReference type="EMBL" id="JBHLZU010000026">
    <property type="protein sequence ID" value="MFB9908143.1"/>
    <property type="molecule type" value="Genomic_DNA"/>
</dbReference>
<dbReference type="PROSITE" id="PS50977">
    <property type="entry name" value="HTH_TETR_2"/>
    <property type="match status" value="1"/>
</dbReference>
<evidence type="ECO:0000313" key="5">
    <source>
        <dbReference type="Proteomes" id="UP001589693"/>
    </source>
</evidence>
<dbReference type="Gene3D" id="1.10.357.10">
    <property type="entry name" value="Tetracycline Repressor, domain 2"/>
    <property type="match status" value="1"/>
</dbReference>
<dbReference type="SUPFAM" id="SSF46689">
    <property type="entry name" value="Homeodomain-like"/>
    <property type="match status" value="1"/>
</dbReference>
<proteinExistence type="predicted"/>
<keyword evidence="1 2" id="KW-0238">DNA-binding</keyword>
<gene>
    <name evidence="4" type="ORF">ACFFQA_29780</name>
</gene>
<dbReference type="Pfam" id="PF00440">
    <property type="entry name" value="TetR_N"/>
    <property type="match status" value="1"/>
</dbReference>
<dbReference type="InterPro" id="IPR009057">
    <property type="entry name" value="Homeodomain-like_sf"/>
</dbReference>
<feature type="DNA-binding region" description="H-T-H motif" evidence="2">
    <location>
        <begin position="28"/>
        <end position="47"/>
    </location>
</feature>
<accession>A0ABV6A6Y6</accession>
<sequence>MAERGARAERILDAAAELLLRWGYRRTTIDDVAKQAGIGKGTVYLHWRTREELFQAVLVRESARYLGVLLDEIGVDPANVLPNRMVRIGYLTVMRNPLMRAMLVGDEELLGSLVSRDGSTVPTAVRMLEREGYDSAIANGRLLRGDLSPELEIQGLTCTIMGFYLIDTALPGGSGMGLETTADVLAHIVRNAFETRDVPSEEELARIAQDVTTFYERTRARCLSFVREGQVDGVARA</sequence>
<protein>
    <submittedName>
        <fullName evidence="4">TetR/AcrR family transcriptional regulator</fullName>
    </submittedName>
</protein>
<dbReference type="Proteomes" id="UP001589693">
    <property type="component" value="Unassembled WGS sequence"/>
</dbReference>
<reference evidence="4 5" key="1">
    <citation type="submission" date="2024-09" db="EMBL/GenBank/DDBJ databases">
        <authorList>
            <person name="Sun Q."/>
            <person name="Mori K."/>
        </authorList>
    </citation>
    <scope>NUCLEOTIDE SEQUENCE [LARGE SCALE GENOMIC DNA]</scope>
    <source>
        <strain evidence="4 5">TBRC 7907</strain>
    </source>
</reference>
<evidence type="ECO:0000256" key="1">
    <source>
        <dbReference type="ARBA" id="ARBA00023125"/>
    </source>
</evidence>
<feature type="domain" description="HTH tetR-type" evidence="3">
    <location>
        <begin position="5"/>
        <end position="65"/>
    </location>
</feature>
<dbReference type="InterPro" id="IPR050109">
    <property type="entry name" value="HTH-type_TetR-like_transc_reg"/>
</dbReference>
<dbReference type="PANTHER" id="PTHR30055:SF226">
    <property type="entry name" value="HTH-TYPE TRANSCRIPTIONAL REGULATOR PKSA"/>
    <property type="match status" value="1"/>
</dbReference>
<organism evidence="4 5">
    <name type="scientific">Allokutzneria oryzae</name>
    <dbReference type="NCBI Taxonomy" id="1378989"/>
    <lineage>
        <taxon>Bacteria</taxon>
        <taxon>Bacillati</taxon>
        <taxon>Actinomycetota</taxon>
        <taxon>Actinomycetes</taxon>
        <taxon>Pseudonocardiales</taxon>
        <taxon>Pseudonocardiaceae</taxon>
        <taxon>Allokutzneria</taxon>
    </lineage>
</organism>
<evidence type="ECO:0000259" key="3">
    <source>
        <dbReference type="PROSITE" id="PS50977"/>
    </source>
</evidence>
<dbReference type="PRINTS" id="PR00455">
    <property type="entry name" value="HTHTETR"/>
</dbReference>
<name>A0ABV6A6Y6_9PSEU</name>
<keyword evidence="5" id="KW-1185">Reference proteome</keyword>
<dbReference type="InterPro" id="IPR001647">
    <property type="entry name" value="HTH_TetR"/>
</dbReference>